<dbReference type="AlphaFoldDB" id="A0A2U3AN06"/>
<comment type="caution">
    <text evidence="1">The sequence shown here is derived from an EMBL/GenBank/DDBJ whole genome shotgun (WGS) entry which is preliminary data.</text>
</comment>
<name>A0A2U3AN06_9BACL</name>
<protein>
    <submittedName>
        <fullName evidence="1">Uncharacterized protein</fullName>
    </submittedName>
</protein>
<reference evidence="1 2" key="1">
    <citation type="submission" date="2018-05" db="EMBL/GenBank/DDBJ databases">
        <title>Kurthia sibirica genome sequence.</title>
        <authorList>
            <person name="Maclea K.S."/>
            <person name="Goen A.E."/>
        </authorList>
    </citation>
    <scope>NUCLEOTIDE SEQUENCE [LARGE SCALE GENOMIC DNA]</scope>
    <source>
        <strain evidence="1 2">ATCC 49154</strain>
    </source>
</reference>
<organism evidence="1 2">
    <name type="scientific">Kurthia sibirica</name>
    <dbReference type="NCBI Taxonomy" id="202750"/>
    <lineage>
        <taxon>Bacteria</taxon>
        <taxon>Bacillati</taxon>
        <taxon>Bacillota</taxon>
        <taxon>Bacilli</taxon>
        <taxon>Bacillales</taxon>
        <taxon>Caryophanaceae</taxon>
        <taxon>Kurthia</taxon>
    </lineage>
</organism>
<evidence type="ECO:0000313" key="2">
    <source>
        <dbReference type="Proteomes" id="UP000245938"/>
    </source>
</evidence>
<sequence>MTEHSLYLADLFPRASLQASRVKLIRYNLNDPGAGAAGAVNLLFEYAQLQKPKFYEKIDYVLVFITAKGDSAKFIGCYSTTYLELSVSVDLFPKAFPIELLRNPTNVFHPLEKTSLFKDLENRLYIDWNTTKDIWYQTALIDKPILYIKNSDKYVYEGAQSILLTYKDLQEILSDPLLYSSWHKALRTMSAIYLITDLEEGTHFIGASYAPHNLLETWAYFTEDVSGGFDGISHYLASRPQRFKSFQFSILQVLPSMIEAEDVQLIIELYKRKLGKKATVIL</sequence>
<proteinExistence type="predicted"/>
<accession>A0A2U3AN06</accession>
<dbReference type="Proteomes" id="UP000245938">
    <property type="component" value="Unassembled WGS sequence"/>
</dbReference>
<dbReference type="OrthoDB" id="89044at2"/>
<evidence type="ECO:0000313" key="1">
    <source>
        <dbReference type="EMBL" id="PWI25907.1"/>
    </source>
</evidence>
<dbReference type="RefSeq" id="WP_109305328.1">
    <property type="nucleotide sequence ID" value="NZ_BJUF01000024.1"/>
</dbReference>
<gene>
    <name evidence="1" type="ORF">DEX24_05070</name>
</gene>
<keyword evidence="2" id="KW-1185">Reference proteome</keyword>
<dbReference type="EMBL" id="QFVR01000005">
    <property type="protein sequence ID" value="PWI25907.1"/>
    <property type="molecule type" value="Genomic_DNA"/>
</dbReference>